<evidence type="ECO:0000256" key="1">
    <source>
        <dbReference type="ARBA" id="ARBA00005254"/>
    </source>
</evidence>
<dbReference type="EMBL" id="VBOU01000091">
    <property type="protein sequence ID" value="TMQ53035.1"/>
    <property type="molecule type" value="Genomic_DNA"/>
</dbReference>
<comment type="similarity">
    <text evidence="1">Belongs to the enoyl-CoA hydratase/isomerase family.</text>
</comment>
<dbReference type="InterPro" id="IPR014748">
    <property type="entry name" value="Enoyl-CoA_hydra_C"/>
</dbReference>
<dbReference type="GO" id="GO:0016853">
    <property type="term" value="F:isomerase activity"/>
    <property type="evidence" value="ECO:0007669"/>
    <property type="project" value="UniProtKB-KW"/>
</dbReference>
<protein>
    <submittedName>
        <fullName evidence="2">Enoyl-CoA hydratase/isomerase family protein</fullName>
        <ecNumber evidence="2">4.2.1.17</ecNumber>
    </submittedName>
</protein>
<organism evidence="2 3">
    <name type="scientific">Eiseniibacteriota bacterium</name>
    <dbReference type="NCBI Taxonomy" id="2212470"/>
    <lineage>
        <taxon>Bacteria</taxon>
        <taxon>Candidatus Eiseniibacteriota</taxon>
    </lineage>
</organism>
<dbReference type="InterPro" id="IPR029045">
    <property type="entry name" value="ClpP/crotonase-like_dom_sf"/>
</dbReference>
<reference evidence="2 3" key="1">
    <citation type="journal article" date="2019" name="Nat. Microbiol.">
        <title>Mediterranean grassland soil C-N compound turnover is dependent on rainfall and depth, and is mediated by genomically divergent microorganisms.</title>
        <authorList>
            <person name="Diamond S."/>
            <person name="Andeer P.F."/>
            <person name="Li Z."/>
            <person name="Crits-Christoph A."/>
            <person name="Burstein D."/>
            <person name="Anantharaman K."/>
            <person name="Lane K.R."/>
            <person name="Thomas B.C."/>
            <person name="Pan C."/>
            <person name="Northen T.R."/>
            <person name="Banfield J.F."/>
        </authorList>
    </citation>
    <scope>NUCLEOTIDE SEQUENCE [LARGE SCALE GENOMIC DNA]</scope>
    <source>
        <strain evidence="2">WS_4</strain>
    </source>
</reference>
<dbReference type="GO" id="GO:0004300">
    <property type="term" value="F:enoyl-CoA hydratase activity"/>
    <property type="evidence" value="ECO:0007669"/>
    <property type="project" value="UniProtKB-EC"/>
</dbReference>
<dbReference type="AlphaFoldDB" id="A0A538SNT7"/>
<dbReference type="Gene3D" id="1.10.12.10">
    <property type="entry name" value="Lyase 2-enoyl-coa Hydratase, Chain A, domain 2"/>
    <property type="match status" value="1"/>
</dbReference>
<keyword evidence="2" id="KW-0456">Lyase</keyword>
<dbReference type="Pfam" id="PF00378">
    <property type="entry name" value="ECH_1"/>
    <property type="match status" value="1"/>
</dbReference>
<dbReference type="PANTHER" id="PTHR42964:SF1">
    <property type="entry name" value="POLYKETIDE BIOSYNTHESIS ENOYL-COA HYDRATASE PKSH-RELATED"/>
    <property type="match status" value="1"/>
</dbReference>
<dbReference type="CDD" id="cd06558">
    <property type="entry name" value="crotonase-like"/>
    <property type="match status" value="1"/>
</dbReference>
<evidence type="ECO:0000313" key="2">
    <source>
        <dbReference type="EMBL" id="TMQ53035.1"/>
    </source>
</evidence>
<dbReference type="SUPFAM" id="SSF52096">
    <property type="entry name" value="ClpP/crotonase"/>
    <property type="match status" value="1"/>
</dbReference>
<keyword evidence="2" id="KW-0413">Isomerase</keyword>
<dbReference type="Gene3D" id="3.90.226.10">
    <property type="entry name" value="2-enoyl-CoA Hydratase, Chain A, domain 1"/>
    <property type="match status" value="1"/>
</dbReference>
<dbReference type="EC" id="4.2.1.17" evidence="2"/>
<dbReference type="InterPro" id="IPR001753">
    <property type="entry name" value="Enoyl-CoA_hydra/iso"/>
</dbReference>
<name>A0A538SNT7_UNCEI</name>
<dbReference type="PANTHER" id="PTHR42964">
    <property type="entry name" value="ENOYL-COA HYDRATASE"/>
    <property type="match status" value="1"/>
</dbReference>
<evidence type="ECO:0000313" key="3">
    <source>
        <dbReference type="Proteomes" id="UP000319829"/>
    </source>
</evidence>
<comment type="caution">
    <text evidence="2">The sequence shown here is derived from an EMBL/GenBank/DDBJ whole genome shotgun (WGS) entry which is preliminary data.</text>
</comment>
<sequence length="267" mass="28877">MRTFSRIKVDIKSPAARVTLARPEVRNAFDDVLIGELTRALEEIRALYEAAPERAPRALIVAGEGAVFCAGADMNWMRRSVTYTQSENESDARRMATMYRTLDELPIPTIARVHGTSLGGGMGLLACCDMAVAVDTAQFGFTEARLGIAPAVISPFVLPKIGASAARRYFLTTEIFGAPQAKEIGLVHEIVSAAELDPTVDRLVAALAENGPRAVFTAKRLIRETLALTRDDAIENAIRAIAGLRASPEGQEGLGAFLEKRPPSWKQ</sequence>
<proteinExistence type="inferred from homology"/>
<dbReference type="Proteomes" id="UP000319829">
    <property type="component" value="Unassembled WGS sequence"/>
</dbReference>
<dbReference type="InterPro" id="IPR051683">
    <property type="entry name" value="Enoyl-CoA_Hydratase/Isomerase"/>
</dbReference>
<gene>
    <name evidence="2" type="ORF">E6K74_10665</name>
</gene>
<accession>A0A538SNT7</accession>